<dbReference type="EMBL" id="QPJY01000011">
    <property type="protein sequence ID" value="RCX26163.1"/>
    <property type="molecule type" value="Genomic_DNA"/>
</dbReference>
<accession>A0A369BXC5</accession>
<dbReference type="InterPro" id="IPR008323">
    <property type="entry name" value="UCP033563"/>
</dbReference>
<keyword evidence="2" id="KW-1185">Reference proteome</keyword>
<organism evidence="1 2">
    <name type="scientific">Thioalbus denitrificans</name>
    <dbReference type="NCBI Taxonomy" id="547122"/>
    <lineage>
        <taxon>Bacteria</taxon>
        <taxon>Pseudomonadati</taxon>
        <taxon>Pseudomonadota</taxon>
        <taxon>Gammaproteobacteria</taxon>
        <taxon>Chromatiales</taxon>
        <taxon>Ectothiorhodospiraceae</taxon>
        <taxon>Thioalbus</taxon>
    </lineage>
</organism>
<dbReference type="AlphaFoldDB" id="A0A369BXC5"/>
<protein>
    <submittedName>
        <fullName evidence="1">Uncharacterized protein (DUF1015 family)</fullName>
    </submittedName>
</protein>
<dbReference type="PANTHER" id="PTHR36454:SF1">
    <property type="entry name" value="DUF1015 DOMAIN-CONTAINING PROTEIN"/>
    <property type="match status" value="1"/>
</dbReference>
<dbReference type="Pfam" id="PF06245">
    <property type="entry name" value="DUF1015"/>
    <property type="match status" value="1"/>
</dbReference>
<dbReference type="PIRSF" id="PIRSF033563">
    <property type="entry name" value="UCP033563"/>
    <property type="match status" value="1"/>
</dbReference>
<comment type="caution">
    <text evidence="1">The sequence shown here is derived from an EMBL/GenBank/DDBJ whole genome shotgun (WGS) entry which is preliminary data.</text>
</comment>
<evidence type="ECO:0000313" key="1">
    <source>
        <dbReference type="EMBL" id="RCX26163.1"/>
    </source>
</evidence>
<reference evidence="1 2" key="1">
    <citation type="submission" date="2018-07" db="EMBL/GenBank/DDBJ databases">
        <title>Genomic Encyclopedia of Type Strains, Phase IV (KMG-IV): sequencing the most valuable type-strain genomes for metagenomic binning, comparative biology and taxonomic classification.</title>
        <authorList>
            <person name="Goeker M."/>
        </authorList>
    </citation>
    <scope>NUCLEOTIDE SEQUENCE [LARGE SCALE GENOMIC DNA]</scope>
    <source>
        <strain evidence="1 2">DSM 26407</strain>
    </source>
</reference>
<dbReference type="RefSeq" id="WP_114280847.1">
    <property type="nucleotide sequence ID" value="NZ_QPJY01000011.1"/>
</dbReference>
<proteinExistence type="predicted"/>
<dbReference type="OrthoDB" id="9781616at2"/>
<evidence type="ECO:0000313" key="2">
    <source>
        <dbReference type="Proteomes" id="UP000252707"/>
    </source>
</evidence>
<dbReference type="PANTHER" id="PTHR36454">
    <property type="entry name" value="LMO2823 PROTEIN"/>
    <property type="match status" value="1"/>
</dbReference>
<sequence>MALIRPFTGLRPLPEQAAAVIAPPYDVVTAVEARARAAGRPWSFLHISRAEIDLPEGTDPHAPEVYAKAAENLERMVAEGILHRDTQPRYCAYRLTRGAQTQTGLVAVASVAAYESGRIRRHEFTRPDKEDDRVRQIEALHAQTGPVLLTYRQDAAVAELLAGVTAEAPEFGVTADDSVVHTLWVIRDPEVTAALSSAFEAMQSLYIADGHHRSAAAARVAANRKAANPAHAGEESYNYFLAVLFPHDQMCILDYNRVVRDLNGMRPETFLESLAAEFRVEQEPEPVRPSARGEFGLYLAARWYRLTLDPACIPAADPVGRLDVSLLTDRVLEPLLGIVDLRRDPRIDFVGGSRGLEGLMARVDSGEMAAAFSLYPTSMEDLMAVADSGRVMPPKSTWFEPKLADGLVSHVLD</sequence>
<name>A0A369BXC5_9GAMM</name>
<dbReference type="Proteomes" id="UP000252707">
    <property type="component" value="Unassembled WGS sequence"/>
</dbReference>
<gene>
    <name evidence="1" type="ORF">DFQ59_11137</name>
</gene>